<name>A0A6J4HYM6_9BACT</name>
<dbReference type="AlphaFoldDB" id="A0A6J4HYM6"/>
<proteinExistence type="predicted"/>
<protein>
    <submittedName>
        <fullName evidence="2">Uncharacterized protein</fullName>
    </submittedName>
</protein>
<feature type="region of interest" description="Disordered" evidence="1">
    <location>
        <begin position="138"/>
        <end position="168"/>
    </location>
</feature>
<evidence type="ECO:0000313" key="2">
    <source>
        <dbReference type="EMBL" id="CAA9235278.1"/>
    </source>
</evidence>
<organism evidence="2">
    <name type="scientific">uncultured Armatimonadetes bacterium</name>
    <dbReference type="NCBI Taxonomy" id="157466"/>
    <lineage>
        <taxon>Bacteria</taxon>
        <taxon>Bacillati</taxon>
        <taxon>Armatimonadota</taxon>
        <taxon>environmental samples</taxon>
    </lineage>
</organism>
<dbReference type="NCBIfam" id="TIGR02913">
    <property type="entry name" value="HAF_rpt"/>
    <property type="match status" value="1"/>
</dbReference>
<feature type="compositionally biased region" description="Basic and acidic residues" evidence="1">
    <location>
        <begin position="141"/>
        <end position="152"/>
    </location>
</feature>
<dbReference type="EMBL" id="CADCTO010000155">
    <property type="protein sequence ID" value="CAA9235278.1"/>
    <property type="molecule type" value="Genomic_DNA"/>
</dbReference>
<gene>
    <name evidence="2" type="ORF">AVDCRST_MAG63-1159</name>
</gene>
<reference evidence="2" key="1">
    <citation type="submission" date="2020-02" db="EMBL/GenBank/DDBJ databases">
        <authorList>
            <person name="Meier V. D."/>
        </authorList>
    </citation>
    <scope>NUCLEOTIDE SEQUENCE</scope>
    <source>
        <strain evidence="2">AVDCRST_MAG63</strain>
    </source>
</reference>
<accession>A0A6J4HYM6</accession>
<sequence>MAAPPEPGRPAAEFAPAPVDASAPRYAMTLLKTDAAVGINDRGEVVCGTGGEALLWYRGKVRRLVPPLEYPQASLTPEAINNQGQVVGSGVESYQGAYTTFEEFHFWWEGGRTRVGKGPRIDKAANRRGQRVGSAAIGPEYTHDTMDPESHETTTTTARGPRALLWGPNGARELGTLGGTYSEAHALNDRGQAVGEAATPSEAEHAVLWQRGKIYDLNALVVDRKGVVLQTAHDINNAGQIVGETASGQAFLLTPVPAGRRRAPGR</sequence>
<dbReference type="InterPro" id="IPR014262">
    <property type="entry name" value="HAF_rpt"/>
</dbReference>
<evidence type="ECO:0000256" key="1">
    <source>
        <dbReference type="SAM" id="MobiDB-lite"/>
    </source>
</evidence>